<reference evidence="8" key="2">
    <citation type="submission" date="2023-01" db="EMBL/GenBank/DDBJ databases">
        <authorList>
            <person name="Sun Q."/>
            <person name="Evtushenko L."/>
        </authorList>
    </citation>
    <scope>NUCLEOTIDE SEQUENCE</scope>
    <source>
        <strain evidence="8">VKM B-2222</strain>
    </source>
</reference>
<keyword evidence="9" id="KW-1185">Reference proteome</keyword>
<dbReference type="Pfam" id="PF11939">
    <property type="entry name" value="NiFe-hyd_HybE"/>
    <property type="match status" value="1"/>
</dbReference>
<dbReference type="Proteomes" id="UP001143349">
    <property type="component" value="Unassembled WGS sequence"/>
</dbReference>
<dbReference type="Pfam" id="PF00301">
    <property type="entry name" value="Rubredoxin"/>
    <property type="match status" value="1"/>
</dbReference>
<organism evidence="8 9">
    <name type="scientific">Paracoccus kondratievae</name>
    <dbReference type="NCBI Taxonomy" id="135740"/>
    <lineage>
        <taxon>Bacteria</taxon>
        <taxon>Pseudomonadati</taxon>
        <taxon>Pseudomonadota</taxon>
        <taxon>Alphaproteobacteria</taxon>
        <taxon>Rhodobacterales</taxon>
        <taxon>Paracoccaceae</taxon>
        <taxon>Paracoccus</taxon>
    </lineage>
</organism>
<keyword evidence="4" id="KW-0249">Electron transport</keyword>
<dbReference type="GO" id="GO:0043448">
    <property type="term" value="P:alkane catabolic process"/>
    <property type="evidence" value="ECO:0007669"/>
    <property type="project" value="TreeGrafter"/>
</dbReference>
<dbReference type="GO" id="GO:0009055">
    <property type="term" value="F:electron transfer activity"/>
    <property type="evidence" value="ECO:0007669"/>
    <property type="project" value="TreeGrafter"/>
</dbReference>
<dbReference type="SUPFAM" id="SSF57802">
    <property type="entry name" value="Rubredoxin-like"/>
    <property type="match status" value="1"/>
</dbReference>
<feature type="region of interest" description="Disordered" evidence="6">
    <location>
        <begin position="233"/>
        <end position="287"/>
    </location>
</feature>
<comment type="caution">
    <text evidence="8">The sequence shown here is derived from an EMBL/GenBank/DDBJ whole genome shotgun (WGS) entry which is preliminary data.</text>
</comment>
<dbReference type="InterPro" id="IPR050526">
    <property type="entry name" value="Rubredoxin_ET"/>
</dbReference>
<evidence type="ECO:0000313" key="9">
    <source>
        <dbReference type="Proteomes" id="UP001143349"/>
    </source>
</evidence>
<feature type="compositionally biased region" description="Low complexity" evidence="6">
    <location>
        <begin position="243"/>
        <end position="254"/>
    </location>
</feature>
<protein>
    <submittedName>
        <fullName evidence="8">Rubredoxin</fullName>
    </submittedName>
</protein>
<feature type="domain" description="Rubredoxin-like" evidence="7">
    <location>
        <begin position="24"/>
        <end position="75"/>
    </location>
</feature>
<keyword evidence="2" id="KW-0813">Transport</keyword>
<accession>A0AAD3NXM2</accession>
<evidence type="ECO:0000256" key="6">
    <source>
        <dbReference type="SAM" id="MobiDB-lite"/>
    </source>
</evidence>
<proteinExistence type="predicted"/>
<dbReference type="PROSITE" id="PS00202">
    <property type="entry name" value="RUBREDOXIN"/>
    <property type="match status" value="1"/>
</dbReference>
<gene>
    <name evidence="8" type="primary">hupJ</name>
    <name evidence="8" type="ORF">GCM10017635_12630</name>
</gene>
<evidence type="ECO:0000256" key="5">
    <source>
        <dbReference type="ARBA" id="ARBA00023004"/>
    </source>
</evidence>
<evidence type="ECO:0000259" key="7">
    <source>
        <dbReference type="PROSITE" id="PS50903"/>
    </source>
</evidence>
<dbReference type="PROSITE" id="PS50903">
    <property type="entry name" value="RUBREDOXIN_LIKE"/>
    <property type="match status" value="1"/>
</dbReference>
<comment type="cofactor">
    <cofactor evidence="1">
        <name>Fe(3+)</name>
        <dbReference type="ChEBI" id="CHEBI:29034"/>
    </cofactor>
</comment>
<dbReference type="CDD" id="cd00730">
    <property type="entry name" value="rubredoxin"/>
    <property type="match status" value="1"/>
</dbReference>
<feature type="compositionally biased region" description="Low complexity" evidence="6">
    <location>
        <begin position="263"/>
        <end position="273"/>
    </location>
</feature>
<keyword evidence="5" id="KW-0408">Iron</keyword>
<name>A0AAD3NXM2_9RHOB</name>
<dbReference type="PRINTS" id="PR00163">
    <property type="entry name" value="RUBREDOXIN"/>
</dbReference>
<dbReference type="InterPro" id="IPR038530">
    <property type="entry name" value="NiFe-hyd_HybE_sf"/>
</dbReference>
<dbReference type="InterPro" id="IPR024935">
    <property type="entry name" value="Rubredoxin_dom"/>
</dbReference>
<evidence type="ECO:0000256" key="1">
    <source>
        <dbReference type="ARBA" id="ARBA00001965"/>
    </source>
</evidence>
<dbReference type="Gene3D" id="3.30.1460.40">
    <property type="entry name" value="[NiFe]-hydrogenase assembly chaperone, HybE"/>
    <property type="match status" value="1"/>
</dbReference>
<dbReference type="InterPro" id="IPR024934">
    <property type="entry name" value="Rubredoxin-like_dom"/>
</dbReference>
<dbReference type="AlphaFoldDB" id="A0AAD3NXM2"/>
<sequence length="287" mass="31321">MSVETARGGFEGSYLGANDRISPQAIMECKICWTSYDPAEGDEYRQVLPGTPFAALPADWKCPGCDAPKEQFIVREDPGSDEMRIAAEIERRCARLVADFREVFNAKMRDVPIINQALHVEALAFRPWQGGFLGVLIAPWFMNLIWLPGEDHDWSALKAGEKEVVAFPSGEYEFIHNSREMTGPYKACSLFSPMADFTSQLQAVEVARAVMVELFKPENRDGTDRAAEIRAAREAELAPPPEAASEAGPASDAPIPDPRPTRRALLTGGLAAAPAEGDDPEISGGVE</sequence>
<dbReference type="PANTHER" id="PTHR47627:SF1">
    <property type="entry name" value="RUBREDOXIN-1-RELATED"/>
    <property type="match status" value="1"/>
</dbReference>
<evidence type="ECO:0000256" key="3">
    <source>
        <dbReference type="ARBA" id="ARBA00022723"/>
    </source>
</evidence>
<dbReference type="GO" id="GO:0005506">
    <property type="term" value="F:iron ion binding"/>
    <property type="evidence" value="ECO:0007669"/>
    <property type="project" value="InterPro"/>
</dbReference>
<dbReference type="RefSeq" id="WP_230377923.1">
    <property type="nucleotide sequence ID" value="NZ_BSFH01000022.1"/>
</dbReference>
<dbReference type="PANTHER" id="PTHR47627">
    <property type="entry name" value="RUBREDOXIN"/>
    <property type="match status" value="1"/>
</dbReference>
<dbReference type="NCBIfam" id="TIGR03993">
    <property type="entry name" value="hydrog_HybE"/>
    <property type="match status" value="1"/>
</dbReference>
<keyword evidence="3" id="KW-0479">Metal-binding</keyword>
<reference evidence="8" key="1">
    <citation type="journal article" date="2014" name="Int. J. Syst. Evol. Microbiol.">
        <title>Complete genome sequence of Corynebacterium casei LMG S-19264T (=DSM 44701T), isolated from a smear-ripened cheese.</title>
        <authorList>
            <consortium name="US DOE Joint Genome Institute (JGI-PGF)"/>
            <person name="Walter F."/>
            <person name="Albersmeier A."/>
            <person name="Kalinowski J."/>
            <person name="Ruckert C."/>
        </authorList>
    </citation>
    <scope>NUCLEOTIDE SEQUENCE</scope>
    <source>
        <strain evidence="8">VKM B-2222</strain>
    </source>
</reference>
<dbReference type="InterPro" id="IPR023994">
    <property type="entry name" value="NiFe-hyd_HybE"/>
</dbReference>
<dbReference type="InterPro" id="IPR018527">
    <property type="entry name" value="Rubredoxin_Fe_BS"/>
</dbReference>
<dbReference type="Gene3D" id="2.20.28.10">
    <property type="match status" value="1"/>
</dbReference>
<evidence type="ECO:0000256" key="2">
    <source>
        <dbReference type="ARBA" id="ARBA00022448"/>
    </source>
</evidence>
<evidence type="ECO:0000256" key="4">
    <source>
        <dbReference type="ARBA" id="ARBA00022982"/>
    </source>
</evidence>
<dbReference type="EMBL" id="BSFH01000022">
    <property type="protein sequence ID" value="GLK63792.1"/>
    <property type="molecule type" value="Genomic_DNA"/>
</dbReference>
<evidence type="ECO:0000313" key="8">
    <source>
        <dbReference type="EMBL" id="GLK63792.1"/>
    </source>
</evidence>